<accession>A0A554LHD6</accession>
<name>A0A554LHD6_9BACT</name>
<dbReference type="AlphaFoldDB" id="A0A554LHD6"/>
<reference evidence="1 2" key="1">
    <citation type="submission" date="2017-07" db="EMBL/GenBank/DDBJ databases">
        <title>Mechanisms for carbon and nitrogen cycling indicate functional differentiation within the Candidate Phyla Radiation.</title>
        <authorList>
            <person name="Danczak R.E."/>
            <person name="Johnston M.D."/>
            <person name="Kenah C."/>
            <person name="Slattery M."/>
            <person name="Wrighton K.C."/>
            <person name="Wilkins M.J."/>
        </authorList>
    </citation>
    <scope>NUCLEOTIDE SEQUENCE [LARGE SCALE GENOMIC DNA]</scope>
    <source>
        <strain evidence="1">Licking1014_96</strain>
    </source>
</reference>
<dbReference type="EMBL" id="VMGH01000003">
    <property type="protein sequence ID" value="TSC92294.1"/>
    <property type="molecule type" value="Genomic_DNA"/>
</dbReference>
<evidence type="ECO:0008006" key="3">
    <source>
        <dbReference type="Google" id="ProtNLM"/>
    </source>
</evidence>
<dbReference type="PROSITE" id="PS51257">
    <property type="entry name" value="PROKAR_LIPOPROTEIN"/>
    <property type="match status" value="1"/>
</dbReference>
<evidence type="ECO:0000313" key="2">
    <source>
        <dbReference type="Proteomes" id="UP000318296"/>
    </source>
</evidence>
<proteinExistence type="predicted"/>
<gene>
    <name evidence="1" type="ORF">CEN92_22</name>
</gene>
<comment type="caution">
    <text evidence="1">The sequence shown here is derived from an EMBL/GenBank/DDBJ whole genome shotgun (WGS) entry which is preliminary data.</text>
</comment>
<organism evidence="1 2">
    <name type="scientific">Candidatus Berkelbacteria bacterium Licking1014_96</name>
    <dbReference type="NCBI Taxonomy" id="2017149"/>
    <lineage>
        <taxon>Bacteria</taxon>
        <taxon>Candidatus Berkelbacteria</taxon>
    </lineage>
</organism>
<protein>
    <recommendedName>
        <fullName evidence="3">Lipoprotein</fullName>
    </recommendedName>
</protein>
<evidence type="ECO:0000313" key="1">
    <source>
        <dbReference type="EMBL" id="TSC92294.1"/>
    </source>
</evidence>
<sequence>MTRRKAMKVFLGLFGLGGIAGCGGGMNEGESAFATTPTLRIRVRLYQTERAVRIPRGSTVLAAISRRPFYYQQREDGMTIIKGICGHWRYAVNDIEPRLYAGNYRLTSNCRLDLYLL</sequence>
<dbReference type="Proteomes" id="UP000318296">
    <property type="component" value="Unassembled WGS sequence"/>
</dbReference>